<gene>
    <name evidence="1" type="primary">g8939</name>
    <name evidence="1" type="ORF">VP750_LOCUS8028</name>
</gene>
<accession>A0ABP1G1P1</accession>
<dbReference type="EMBL" id="CAXHTA020000015">
    <property type="protein sequence ID" value="CAL5226122.1"/>
    <property type="molecule type" value="Genomic_DNA"/>
</dbReference>
<proteinExistence type="predicted"/>
<reference evidence="1 2" key="1">
    <citation type="submission" date="2024-06" db="EMBL/GenBank/DDBJ databases">
        <authorList>
            <person name="Kraege A."/>
            <person name="Thomma B."/>
        </authorList>
    </citation>
    <scope>NUCLEOTIDE SEQUENCE [LARGE SCALE GENOMIC DNA]</scope>
</reference>
<name>A0ABP1G1P1_9CHLO</name>
<evidence type="ECO:0000313" key="1">
    <source>
        <dbReference type="EMBL" id="CAL5226122.1"/>
    </source>
</evidence>
<organism evidence="1 2">
    <name type="scientific">Coccomyxa viridis</name>
    <dbReference type="NCBI Taxonomy" id="1274662"/>
    <lineage>
        <taxon>Eukaryota</taxon>
        <taxon>Viridiplantae</taxon>
        <taxon>Chlorophyta</taxon>
        <taxon>core chlorophytes</taxon>
        <taxon>Trebouxiophyceae</taxon>
        <taxon>Trebouxiophyceae incertae sedis</taxon>
        <taxon>Coccomyxaceae</taxon>
        <taxon>Coccomyxa</taxon>
    </lineage>
</organism>
<protein>
    <submittedName>
        <fullName evidence="1">G8939 protein</fullName>
    </submittedName>
</protein>
<evidence type="ECO:0000313" key="2">
    <source>
        <dbReference type="Proteomes" id="UP001497392"/>
    </source>
</evidence>
<keyword evidence="2" id="KW-1185">Reference proteome</keyword>
<dbReference type="Proteomes" id="UP001497392">
    <property type="component" value="Unassembled WGS sequence"/>
</dbReference>
<sequence length="72" mass="8266">MSKGGEGDLLLQGGFLERMRSGRKVRWWVVRRWEYNWLAYGVVAGKGLLERECVALFHKVVSMLLGGQRDGR</sequence>
<comment type="caution">
    <text evidence="1">The sequence shown here is derived from an EMBL/GenBank/DDBJ whole genome shotgun (WGS) entry which is preliminary data.</text>
</comment>